<comment type="caution">
    <text evidence="1">The sequence shown here is derived from an EMBL/GenBank/DDBJ whole genome shotgun (WGS) entry which is preliminary data.</text>
</comment>
<organism evidence="1 2">
    <name type="scientific">Gossypium arboreum</name>
    <name type="common">Tree cotton</name>
    <name type="synonym">Gossypium nanking</name>
    <dbReference type="NCBI Taxonomy" id="29729"/>
    <lineage>
        <taxon>Eukaryota</taxon>
        <taxon>Viridiplantae</taxon>
        <taxon>Streptophyta</taxon>
        <taxon>Embryophyta</taxon>
        <taxon>Tracheophyta</taxon>
        <taxon>Spermatophyta</taxon>
        <taxon>Magnoliopsida</taxon>
        <taxon>eudicotyledons</taxon>
        <taxon>Gunneridae</taxon>
        <taxon>Pentapetalae</taxon>
        <taxon>rosids</taxon>
        <taxon>malvids</taxon>
        <taxon>Malvales</taxon>
        <taxon>Malvaceae</taxon>
        <taxon>Malvoideae</taxon>
        <taxon>Gossypium</taxon>
    </lineage>
</organism>
<dbReference type="PANTHER" id="PTHR11439">
    <property type="entry name" value="GAG-POL-RELATED RETROTRANSPOSON"/>
    <property type="match status" value="1"/>
</dbReference>
<sequence length="177" mass="19854">MDILHKTSMAGASATPTPMVSTPKLVASDDSLPFADGLLYHNVVGMLQYLCIIRLDLSFCVNKLSQYMNSPSETYWKAIKRALQYLLGTSDHGLFLFKGKFELVGYSDADWASSVEDRRSTTGYFVYLRPNPIAWCSKKQSIVSRSSYEAEYSSLANCVSKLLWVKQLLDELSVPSR</sequence>
<keyword evidence="2" id="KW-1185">Reference proteome</keyword>
<gene>
    <name evidence="1" type="ORF">PVK06_002657</name>
</gene>
<accession>A0ABR0R463</accession>
<evidence type="ECO:0000313" key="1">
    <source>
        <dbReference type="EMBL" id="KAK5846372.1"/>
    </source>
</evidence>
<protein>
    <recommendedName>
        <fullName evidence="3">Retrovirus-related Pol polyprotein from transposon TNT 1-94</fullName>
    </recommendedName>
</protein>
<evidence type="ECO:0008006" key="3">
    <source>
        <dbReference type="Google" id="ProtNLM"/>
    </source>
</evidence>
<proteinExistence type="predicted"/>
<dbReference type="EMBL" id="JARKNE010000001">
    <property type="protein sequence ID" value="KAK5846372.1"/>
    <property type="molecule type" value="Genomic_DNA"/>
</dbReference>
<dbReference type="PANTHER" id="PTHR11439:SF467">
    <property type="entry name" value="INTEGRASE CATALYTIC DOMAIN-CONTAINING PROTEIN"/>
    <property type="match status" value="1"/>
</dbReference>
<dbReference type="Proteomes" id="UP001358586">
    <property type="component" value="Chromosome 1"/>
</dbReference>
<reference evidence="1 2" key="1">
    <citation type="submission" date="2023-03" db="EMBL/GenBank/DDBJ databases">
        <title>WGS of Gossypium arboreum.</title>
        <authorList>
            <person name="Yu D."/>
        </authorList>
    </citation>
    <scope>NUCLEOTIDE SEQUENCE [LARGE SCALE GENOMIC DNA]</scope>
    <source>
        <tissue evidence="1">Leaf</tissue>
    </source>
</reference>
<evidence type="ECO:0000313" key="2">
    <source>
        <dbReference type="Proteomes" id="UP001358586"/>
    </source>
</evidence>
<dbReference type="CDD" id="cd09272">
    <property type="entry name" value="RNase_HI_RT_Ty1"/>
    <property type="match status" value="1"/>
</dbReference>
<name>A0ABR0R463_GOSAR</name>